<sequence>MELTNMPTPPTTKKMDEKISKTFGCHPFCFLFSLSDSEKQKRIEKIKGLIANVSRKWPANFRRMGQNATLLKEIGEVQENHKVKQQEMTNEL</sequence>
<evidence type="ECO:0000313" key="1">
    <source>
        <dbReference type="EMBL" id="KAK4008591.1"/>
    </source>
</evidence>
<proteinExistence type="predicted"/>
<name>A0ABQ9Z6U0_9CRUS</name>
<dbReference type="Proteomes" id="UP001234178">
    <property type="component" value="Unassembled WGS sequence"/>
</dbReference>
<protein>
    <submittedName>
        <fullName evidence="1">Uncharacterized protein</fullName>
    </submittedName>
</protein>
<dbReference type="EMBL" id="JAOYFB010000002">
    <property type="protein sequence ID" value="KAK4008591.1"/>
    <property type="molecule type" value="Genomic_DNA"/>
</dbReference>
<organism evidence="1 2">
    <name type="scientific">Daphnia magna</name>
    <dbReference type="NCBI Taxonomy" id="35525"/>
    <lineage>
        <taxon>Eukaryota</taxon>
        <taxon>Metazoa</taxon>
        <taxon>Ecdysozoa</taxon>
        <taxon>Arthropoda</taxon>
        <taxon>Crustacea</taxon>
        <taxon>Branchiopoda</taxon>
        <taxon>Diplostraca</taxon>
        <taxon>Cladocera</taxon>
        <taxon>Anomopoda</taxon>
        <taxon>Daphniidae</taxon>
        <taxon>Daphnia</taxon>
    </lineage>
</organism>
<accession>A0ABQ9Z6U0</accession>
<reference evidence="1 2" key="1">
    <citation type="journal article" date="2023" name="Nucleic Acids Res.">
        <title>The hologenome of Daphnia magna reveals possible DNA methylation and microbiome-mediated evolution of the host genome.</title>
        <authorList>
            <person name="Chaturvedi A."/>
            <person name="Li X."/>
            <person name="Dhandapani V."/>
            <person name="Marshall H."/>
            <person name="Kissane S."/>
            <person name="Cuenca-Cambronero M."/>
            <person name="Asole G."/>
            <person name="Calvet F."/>
            <person name="Ruiz-Romero M."/>
            <person name="Marangio P."/>
            <person name="Guigo R."/>
            <person name="Rago D."/>
            <person name="Mirbahai L."/>
            <person name="Eastwood N."/>
            <person name="Colbourne J.K."/>
            <person name="Zhou J."/>
            <person name="Mallon E."/>
            <person name="Orsini L."/>
        </authorList>
    </citation>
    <scope>NUCLEOTIDE SEQUENCE [LARGE SCALE GENOMIC DNA]</scope>
    <source>
        <strain evidence="1">LRV0_1</strain>
    </source>
</reference>
<evidence type="ECO:0000313" key="2">
    <source>
        <dbReference type="Proteomes" id="UP001234178"/>
    </source>
</evidence>
<comment type="caution">
    <text evidence="1">The sequence shown here is derived from an EMBL/GenBank/DDBJ whole genome shotgun (WGS) entry which is preliminary data.</text>
</comment>
<gene>
    <name evidence="1" type="ORF">OUZ56_013725</name>
</gene>
<keyword evidence="2" id="KW-1185">Reference proteome</keyword>